<keyword evidence="1" id="KW-0472">Membrane</keyword>
<evidence type="ECO:0000313" key="2">
    <source>
        <dbReference type="EMBL" id="WRT63639.1"/>
    </source>
</evidence>
<keyword evidence="1" id="KW-1133">Transmembrane helix</keyword>
<keyword evidence="3" id="KW-1185">Reference proteome</keyword>
<protein>
    <recommendedName>
        <fullName evidence="4">Extracellular membrane protein CFEM domain-containing protein</fullName>
    </recommendedName>
</protein>
<reference evidence="2 3" key="1">
    <citation type="submission" date="2024-01" db="EMBL/GenBank/DDBJ databases">
        <title>Comparative genomics of Cryptococcus and Kwoniella reveals pathogenesis evolution and contrasting modes of karyotype evolution via chromosome fusion or intercentromeric recombination.</title>
        <authorList>
            <person name="Coelho M.A."/>
            <person name="David-Palma M."/>
            <person name="Shea T."/>
            <person name="Bowers K."/>
            <person name="McGinley-Smith S."/>
            <person name="Mohammad A.W."/>
            <person name="Gnirke A."/>
            <person name="Yurkov A.M."/>
            <person name="Nowrousian M."/>
            <person name="Sun S."/>
            <person name="Cuomo C.A."/>
            <person name="Heitman J."/>
        </authorList>
    </citation>
    <scope>NUCLEOTIDE SEQUENCE [LARGE SCALE GENOMIC DNA]</scope>
    <source>
        <strain evidence="2">CBS 11374</strain>
    </source>
</reference>
<dbReference type="Proteomes" id="UP001329825">
    <property type="component" value="Chromosome 1"/>
</dbReference>
<evidence type="ECO:0008006" key="4">
    <source>
        <dbReference type="Google" id="ProtNLM"/>
    </source>
</evidence>
<proteinExistence type="predicted"/>
<accession>A0ABZ1CPG9</accession>
<evidence type="ECO:0000313" key="3">
    <source>
        <dbReference type="Proteomes" id="UP001329825"/>
    </source>
</evidence>
<keyword evidence="1" id="KW-0812">Transmembrane</keyword>
<evidence type="ECO:0000256" key="1">
    <source>
        <dbReference type="SAM" id="Phobius"/>
    </source>
</evidence>
<dbReference type="EMBL" id="CP141881">
    <property type="protein sequence ID" value="WRT63639.1"/>
    <property type="molecule type" value="Genomic_DNA"/>
</dbReference>
<dbReference type="GeneID" id="87952693"/>
<organism evidence="2 3">
    <name type="scientific">Kwoniella shivajii</name>
    <dbReference type="NCBI Taxonomy" id="564305"/>
    <lineage>
        <taxon>Eukaryota</taxon>
        <taxon>Fungi</taxon>
        <taxon>Dikarya</taxon>
        <taxon>Basidiomycota</taxon>
        <taxon>Agaricomycotina</taxon>
        <taxon>Tremellomycetes</taxon>
        <taxon>Tremellales</taxon>
        <taxon>Cryptococcaceae</taxon>
        <taxon>Kwoniella</taxon>
    </lineage>
</organism>
<name>A0ABZ1CPG9_9TREE</name>
<feature type="transmembrane region" description="Helical" evidence="1">
    <location>
        <begin position="89"/>
        <end position="110"/>
    </location>
</feature>
<sequence length="112" mass="11871">MSDLPKLCDLTTPMSTCVFSEDACARFICGTLNETIVPTSNGLSCKAPEFDCLVQIWNPQIGEQQPCSLGTVNCISPTAHSDGSSSKPISWKASVLAILIGLLVLVLNIVSN</sequence>
<gene>
    <name evidence="2" type="ORF">IL334_000562</name>
</gene>
<dbReference type="RefSeq" id="XP_062788379.1">
    <property type="nucleotide sequence ID" value="XM_062932328.1"/>
</dbReference>